<gene>
    <name evidence="2" type="ORF">GCM10022278_33430</name>
</gene>
<dbReference type="RefSeq" id="WP_344808514.1">
    <property type="nucleotide sequence ID" value="NZ_BAABBO010000017.1"/>
</dbReference>
<evidence type="ECO:0000313" key="3">
    <source>
        <dbReference type="Proteomes" id="UP001501337"/>
    </source>
</evidence>
<evidence type="ECO:0000256" key="1">
    <source>
        <dbReference type="SAM" id="SignalP"/>
    </source>
</evidence>
<protein>
    <submittedName>
        <fullName evidence="2">Uncharacterized protein</fullName>
    </submittedName>
</protein>
<reference evidence="3" key="1">
    <citation type="journal article" date="2019" name="Int. J. Syst. Evol. Microbiol.">
        <title>The Global Catalogue of Microorganisms (GCM) 10K type strain sequencing project: providing services to taxonomists for standard genome sequencing and annotation.</title>
        <authorList>
            <consortium name="The Broad Institute Genomics Platform"/>
            <consortium name="The Broad Institute Genome Sequencing Center for Infectious Disease"/>
            <person name="Wu L."/>
            <person name="Ma J."/>
        </authorList>
    </citation>
    <scope>NUCLEOTIDE SEQUENCE [LARGE SCALE GENOMIC DNA]</scope>
    <source>
        <strain evidence="3">JCM 17555</strain>
    </source>
</reference>
<name>A0ABP7PZ35_9GAMM</name>
<dbReference type="Proteomes" id="UP001501337">
    <property type="component" value="Unassembled WGS sequence"/>
</dbReference>
<evidence type="ECO:0000313" key="2">
    <source>
        <dbReference type="EMBL" id="GAA3973626.1"/>
    </source>
</evidence>
<sequence length="106" mass="11147">MKLLCSALLSLSVLLSSFAFAGNDDVVEEVRVCGSDVGIKMTTAGWVVAPASIGEAKVSRIQAIAQALMISGKRSGYFDDKTVVSSWCGLTNVKSITVLAIIDPRP</sequence>
<comment type="caution">
    <text evidence="2">The sequence shown here is derived from an EMBL/GenBank/DDBJ whole genome shotgun (WGS) entry which is preliminary data.</text>
</comment>
<feature type="signal peptide" evidence="1">
    <location>
        <begin position="1"/>
        <end position="21"/>
    </location>
</feature>
<dbReference type="EMBL" id="BAABBO010000017">
    <property type="protein sequence ID" value="GAA3973626.1"/>
    <property type="molecule type" value="Genomic_DNA"/>
</dbReference>
<proteinExistence type="predicted"/>
<accession>A0ABP7PZ35</accession>
<keyword evidence="3" id="KW-1185">Reference proteome</keyword>
<feature type="chain" id="PRO_5045707196" evidence="1">
    <location>
        <begin position="22"/>
        <end position="106"/>
    </location>
</feature>
<keyword evidence="1" id="KW-0732">Signal</keyword>
<organism evidence="2 3">
    <name type="scientific">Allohahella marinimesophila</name>
    <dbReference type="NCBI Taxonomy" id="1054972"/>
    <lineage>
        <taxon>Bacteria</taxon>
        <taxon>Pseudomonadati</taxon>
        <taxon>Pseudomonadota</taxon>
        <taxon>Gammaproteobacteria</taxon>
        <taxon>Oceanospirillales</taxon>
        <taxon>Hahellaceae</taxon>
        <taxon>Allohahella</taxon>
    </lineage>
</organism>